<dbReference type="Gene3D" id="2.60.40.1120">
    <property type="entry name" value="Carboxypeptidase-like, regulatory domain"/>
    <property type="match status" value="1"/>
</dbReference>
<feature type="transmembrane region" description="Helical" evidence="1">
    <location>
        <begin position="12"/>
        <end position="28"/>
    </location>
</feature>
<dbReference type="InterPro" id="IPR008969">
    <property type="entry name" value="CarboxyPept-like_regulatory"/>
</dbReference>
<reference evidence="2 3" key="1">
    <citation type="journal article" date="2014" name="Genome Announc.">
        <title>Draft Genome Sequences of Marine Flavobacterium Nonlabens Strains NR17, NR24, NR27, NR32, NR33, and Ara13.</title>
        <authorList>
            <person name="Nakanishi M."/>
            <person name="Meirelles P."/>
            <person name="Suzuki R."/>
            <person name="Takatani N."/>
            <person name="Mino S."/>
            <person name="Suda W."/>
            <person name="Oshima K."/>
            <person name="Hattori M."/>
            <person name="Ohkuma M."/>
            <person name="Hosokawa M."/>
            <person name="Miyashita K."/>
            <person name="Thompson F.L."/>
            <person name="Niwa A."/>
            <person name="Sawabe T."/>
            <person name="Sawabe T."/>
        </authorList>
    </citation>
    <scope>NUCLEOTIDE SEQUENCE [LARGE SCALE GENOMIC DNA]</scope>
    <source>
        <strain evidence="3">JCM19275</strain>
    </source>
</reference>
<keyword evidence="1" id="KW-0812">Transmembrane</keyword>
<accession>A0A090X2V7</accession>
<sequence>MLILIDCKTSSILLILMKISLVLFLSLYCITCIAQRTITGTVTNNSGIPVLGATVLIKGTDNEVNTDFDGNYSIDIEEDDVLIFSSVGYETQEISAGKNNVINVSLVSGITGCYFWNDPTHRIKSMYGVNYKTLGIEFKTRWHQLNHLELNGRITTNLESNKEIQVETIKPVRINGIYIKPGLSFHQADFESNILHKYEFFITKDFGLGADPHQHIKISTGLINYSSSQRLYYEEVGYGIEIRKRVFRGGFFFTTGYTYWEGINEVELKGDYNIRYNWIVNVRYHHISNYEEVSLGISYNLRNW</sequence>
<proteinExistence type="predicted"/>
<comment type="caution">
    <text evidence="2">The sequence shown here is derived from an EMBL/GenBank/DDBJ whole genome shotgun (WGS) entry which is preliminary data.</text>
</comment>
<keyword evidence="1" id="KW-1133">Transmembrane helix</keyword>
<gene>
    <name evidence="2" type="ORF">JCM19275_991</name>
</gene>
<organism evidence="2 3">
    <name type="scientific">Nonlabens ulvanivorans</name>
    <name type="common">Persicivirga ulvanivorans</name>
    <dbReference type="NCBI Taxonomy" id="906888"/>
    <lineage>
        <taxon>Bacteria</taxon>
        <taxon>Pseudomonadati</taxon>
        <taxon>Bacteroidota</taxon>
        <taxon>Flavobacteriia</taxon>
        <taxon>Flavobacteriales</taxon>
        <taxon>Flavobacteriaceae</taxon>
        <taxon>Nonlabens</taxon>
    </lineage>
</organism>
<dbReference type="SUPFAM" id="SSF49464">
    <property type="entry name" value="Carboxypeptidase regulatory domain-like"/>
    <property type="match status" value="1"/>
</dbReference>
<dbReference type="AlphaFoldDB" id="A0A090X2V7"/>
<evidence type="ECO:0000313" key="3">
    <source>
        <dbReference type="Proteomes" id="UP000029647"/>
    </source>
</evidence>
<evidence type="ECO:0000313" key="2">
    <source>
        <dbReference type="EMBL" id="GAL74952.1"/>
    </source>
</evidence>
<protein>
    <submittedName>
        <fullName evidence="2">Putative outer membrane protein</fullName>
    </submittedName>
</protein>
<name>A0A090X2V7_NONUL</name>
<dbReference type="Pfam" id="PF13715">
    <property type="entry name" value="CarbopepD_reg_2"/>
    <property type="match status" value="1"/>
</dbReference>
<keyword evidence="1" id="KW-0472">Membrane</keyword>
<dbReference type="Proteomes" id="UP000029647">
    <property type="component" value="Unassembled WGS sequence"/>
</dbReference>
<evidence type="ECO:0000256" key="1">
    <source>
        <dbReference type="SAM" id="Phobius"/>
    </source>
</evidence>
<dbReference type="EMBL" id="BBNT01000003">
    <property type="protein sequence ID" value="GAL74952.1"/>
    <property type="molecule type" value="Genomic_DNA"/>
</dbReference>